<feature type="compositionally biased region" description="Low complexity" evidence="1">
    <location>
        <begin position="52"/>
        <end position="73"/>
    </location>
</feature>
<feature type="region of interest" description="Disordered" evidence="1">
    <location>
        <begin position="591"/>
        <end position="690"/>
    </location>
</feature>
<reference evidence="2 3" key="1">
    <citation type="journal article" date="2011" name="Science">
        <title>The Selaginella genome identifies genetic changes associated with the evolution of vascular plants.</title>
        <authorList>
            <person name="Banks J.A."/>
            <person name="Nishiyama T."/>
            <person name="Hasebe M."/>
            <person name="Bowman J.L."/>
            <person name="Gribskov M."/>
            <person name="dePamphilis C."/>
            <person name="Albert V.A."/>
            <person name="Aono N."/>
            <person name="Aoyama T."/>
            <person name="Ambrose B.A."/>
            <person name="Ashton N.W."/>
            <person name="Axtell M.J."/>
            <person name="Barker E."/>
            <person name="Barker M.S."/>
            <person name="Bennetzen J.L."/>
            <person name="Bonawitz N.D."/>
            <person name="Chapple C."/>
            <person name="Cheng C."/>
            <person name="Correa L.G."/>
            <person name="Dacre M."/>
            <person name="DeBarry J."/>
            <person name="Dreyer I."/>
            <person name="Elias M."/>
            <person name="Engstrom E.M."/>
            <person name="Estelle M."/>
            <person name="Feng L."/>
            <person name="Finet C."/>
            <person name="Floyd S.K."/>
            <person name="Frommer W.B."/>
            <person name="Fujita T."/>
            <person name="Gramzow L."/>
            <person name="Gutensohn M."/>
            <person name="Harholt J."/>
            <person name="Hattori M."/>
            <person name="Heyl A."/>
            <person name="Hirai T."/>
            <person name="Hiwatashi Y."/>
            <person name="Ishikawa M."/>
            <person name="Iwata M."/>
            <person name="Karol K.G."/>
            <person name="Koehler B."/>
            <person name="Kolukisaoglu U."/>
            <person name="Kubo M."/>
            <person name="Kurata T."/>
            <person name="Lalonde S."/>
            <person name="Li K."/>
            <person name="Li Y."/>
            <person name="Litt A."/>
            <person name="Lyons E."/>
            <person name="Manning G."/>
            <person name="Maruyama T."/>
            <person name="Michael T.P."/>
            <person name="Mikami K."/>
            <person name="Miyazaki S."/>
            <person name="Morinaga S."/>
            <person name="Murata T."/>
            <person name="Mueller-Roeber B."/>
            <person name="Nelson D.R."/>
            <person name="Obara M."/>
            <person name="Oguri Y."/>
            <person name="Olmstead R.G."/>
            <person name="Onodera N."/>
            <person name="Petersen B.L."/>
            <person name="Pils B."/>
            <person name="Prigge M."/>
            <person name="Rensing S.A."/>
            <person name="Riano-Pachon D.M."/>
            <person name="Roberts A.W."/>
            <person name="Sato Y."/>
            <person name="Scheller H.V."/>
            <person name="Schulz B."/>
            <person name="Schulz C."/>
            <person name="Shakirov E.V."/>
            <person name="Shibagaki N."/>
            <person name="Shinohara N."/>
            <person name="Shippen D.E."/>
            <person name="Soerensen I."/>
            <person name="Sotooka R."/>
            <person name="Sugimoto N."/>
            <person name="Sugita M."/>
            <person name="Sumikawa N."/>
            <person name="Tanurdzic M."/>
            <person name="Theissen G."/>
            <person name="Ulvskov P."/>
            <person name="Wakazuki S."/>
            <person name="Weng J.K."/>
            <person name="Willats W.W."/>
            <person name="Wipf D."/>
            <person name="Wolf P.G."/>
            <person name="Yang L."/>
            <person name="Zimmer A.D."/>
            <person name="Zhu Q."/>
            <person name="Mitros T."/>
            <person name="Hellsten U."/>
            <person name="Loque D."/>
            <person name="Otillar R."/>
            <person name="Salamov A."/>
            <person name="Schmutz J."/>
            <person name="Shapiro H."/>
            <person name="Lindquist E."/>
            <person name="Lucas S."/>
            <person name="Rokhsar D."/>
            <person name="Grigoriev I.V."/>
        </authorList>
    </citation>
    <scope>NUCLEOTIDE SEQUENCE [LARGE SCALE GENOMIC DNA]</scope>
</reference>
<dbReference type="KEGG" id="smo:SELMODRAFT_440997"/>
<dbReference type="PANTHER" id="PTHR33671">
    <property type="entry name" value="N-METHYLTRANSFERASE, PUTATIVE (DUF688)-RELATED"/>
    <property type="match status" value="1"/>
</dbReference>
<accession>D8RFX3</accession>
<dbReference type="OrthoDB" id="1684445at2759"/>
<dbReference type="InParanoid" id="D8RFX3"/>
<feature type="region of interest" description="Disordered" evidence="1">
    <location>
        <begin position="447"/>
        <end position="518"/>
    </location>
</feature>
<feature type="region of interest" description="Disordered" evidence="1">
    <location>
        <begin position="254"/>
        <end position="282"/>
    </location>
</feature>
<proteinExistence type="predicted"/>
<dbReference type="PANTHER" id="PTHR33671:SF2">
    <property type="entry name" value="N-METHYLTRANSFERASE, PUTATIVE (DUF688)-RELATED"/>
    <property type="match status" value="1"/>
</dbReference>
<name>D8RFX3_SELML</name>
<feature type="region of interest" description="Disordered" evidence="1">
    <location>
        <begin position="303"/>
        <end position="348"/>
    </location>
</feature>
<evidence type="ECO:0000313" key="2">
    <source>
        <dbReference type="EMBL" id="EFJ29200.1"/>
    </source>
</evidence>
<sequence length="726" mass="81467">MVFSSIIQQQLLQQQQQQSQEFLREKKLDLNAPLMSIRRHHLEASSSDDEQIQQQQQQQQSHHQHQLLQQQQQRWGLMNRRSEFCDSPQVSKEDDEDEGACWGSLRSPGAVPFVWERTPGRPKFEPPAANTDFAAAARNSCSSPSLPPGRTATTWTPARPATTDSYRHHRHHRHHHQQEQQRKHSVADVKAQPLRQPRQRKKSPPPPDLRKDSPPRGKQRQQLGELFKSKGVPSSTGESDEQQQQLVQVDDALSSDARQSESLRLDPPAYRKSPTNLSSDDPAARDFILRRFLPAAKAMADESASSTPFASPLVSSFSPKPRGNNSQQANLAKLSSPHSTSSPRNQVAASVERIQTYQYKFASSIPRSSDKAAAAAAAVTTTTTTEHDDFFALKACGFFSFALRHLRPQYPSSRLRRSSDRARNRFATDDFHTSIFVKKVNGGLTIRHESEASETETEDDRKCPRPKQNRQPRKAAATKLDSPRKLPPKSHETFYDCDSTFGNKPPVSPQKPENSSYYRGSVSPLHEAKGFLGLPENYKPPEDPYRNDGFCPWVVDRNSNQRRVTELVVPATLAKRLETNLLVTADKNVATSPSPGWLLNHQETSKAAVANGETSPARKKEVHWSRPPSTHSGFDRPATLELPLQSPARNNGSNSPTGGTSPLLPPKSPSHSWLWKALPQSPSVEQKNAKWEATVKSRKLRPGHLRYSEENALQPCEYEERVLVDT</sequence>
<dbReference type="Proteomes" id="UP000001514">
    <property type="component" value="Unassembled WGS sequence"/>
</dbReference>
<protein>
    <submittedName>
        <fullName evidence="2">Uncharacterized protein</fullName>
    </submittedName>
</protein>
<dbReference type="EMBL" id="GL377578">
    <property type="protein sequence ID" value="EFJ29200.1"/>
    <property type="molecule type" value="Genomic_DNA"/>
</dbReference>
<dbReference type="InterPro" id="IPR007789">
    <property type="entry name" value="DUF688"/>
</dbReference>
<feature type="compositionally biased region" description="Basic and acidic residues" evidence="1">
    <location>
        <begin position="177"/>
        <end position="187"/>
    </location>
</feature>
<feature type="region of interest" description="Disordered" evidence="1">
    <location>
        <begin position="43"/>
        <end position="73"/>
    </location>
</feature>
<feature type="compositionally biased region" description="Polar residues" evidence="1">
    <location>
        <begin position="303"/>
        <end position="330"/>
    </location>
</feature>
<dbReference type="AlphaFoldDB" id="D8RFX3"/>
<dbReference type="HOGENOM" id="CLU_382388_0_0_1"/>
<gene>
    <name evidence="2" type="ORF">SELMODRAFT_440997</name>
</gene>
<evidence type="ECO:0000313" key="3">
    <source>
        <dbReference type="Proteomes" id="UP000001514"/>
    </source>
</evidence>
<feature type="region of interest" description="Disordered" evidence="1">
    <location>
        <begin position="136"/>
        <end position="221"/>
    </location>
</feature>
<feature type="compositionally biased region" description="Polar residues" evidence="1">
    <location>
        <begin position="647"/>
        <end position="660"/>
    </location>
</feature>
<dbReference type="OMA" id="HYAPRKQ"/>
<organism evidence="3">
    <name type="scientific">Selaginella moellendorffii</name>
    <name type="common">Spikemoss</name>
    <dbReference type="NCBI Taxonomy" id="88036"/>
    <lineage>
        <taxon>Eukaryota</taxon>
        <taxon>Viridiplantae</taxon>
        <taxon>Streptophyta</taxon>
        <taxon>Embryophyta</taxon>
        <taxon>Tracheophyta</taxon>
        <taxon>Lycopodiopsida</taxon>
        <taxon>Selaginellales</taxon>
        <taxon>Selaginellaceae</taxon>
        <taxon>Selaginella</taxon>
    </lineage>
</organism>
<dbReference type="Pfam" id="PF05097">
    <property type="entry name" value="DUF688"/>
    <property type="match status" value="1"/>
</dbReference>
<dbReference type="Gramene" id="EFJ29200">
    <property type="protein sequence ID" value="EFJ29200"/>
    <property type="gene ID" value="SELMODRAFT_440997"/>
</dbReference>
<feature type="compositionally biased region" description="Basic residues" evidence="1">
    <location>
        <begin position="167"/>
        <end position="176"/>
    </location>
</feature>
<feature type="compositionally biased region" description="Basic and acidic residues" evidence="1">
    <location>
        <begin position="481"/>
        <end position="494"/>
    </location>
</feature>
<keyword evidence="3" id="KW-1185">Reference proteome</keyword>
<evidence type="ECO:0000256" key="1">
    <source>
        <dbReference type="SAM" id="MobiDB-lite"/>
    </source>
</evidence>
<feature type="compositionally biased region" description="Basic residues" evidence="1">
    <location>
        <begin position="464"/>
        <end position="473"/>
    </location>
</feature>
<dbReference type="FunCoup" id="D8RFX3">
    <property type="interactions" value="970"/>
</dbReference>
<feature type="compositionally biased region" description="Polar residues" evidence="1">
    <location>
        <begin position="336"/>
        <end position="348"/>
    </location>
</feature>
<feature type="compositionally biased region" description="Low complexity" evidence="1">
    <location>
        <begin position="148"/>
        <end position="163"/>
    </location>
</feature>